<dbReference type="Pfam" id="PF02182">
    <property type="entry name" value="SAD_SRA"/>
    <property type="match status" value="1"/>
</dbReference>
<dbReference type="InterPro" id="IPR003105">
    <property type="entry name" value="SRA_YDG"/>
</dbReference>
<protein>
    <submittedName>
        <fullName evidence="7">Uncharacterized protein</fullName>
    </submittedName>
</protein>
<dbReference type="InterPro" id="IPR015947">
    <property type="entry name" value="PUA-like_sf"/>
</dbReference>
<dbReference type="PANTHER" id="PTHR45660:SF13">
    <property type="entry name" value="HISTONE-LYSINE N-METHYLTRANSFERASE SETMAR"/>
    <property type="match status" value="1"/>
</dbReference>
<comment type="subcellular location">
    <subcellularLocation>
        <location evidence="1">Chromosome</location>
    </subcellularLocation>
    <subcellularLocation>
        <location evidence="4">Nucleus</location>
    </subcellularLocation>
</comment>
<dbReference type="SUPFAM" id="SSF82199">
    <property type="entry name" value="SET domain"/>
    <property type="match status" value="1"/>
</dbReference>
<dbReference type="SMART" id="SM00466">
    <property type="entry name" value="SRA"/>
    <property type="match status" value="1"/>
</dbReference>
<evidence type="ECO:0000256" key="1">
    <source>
        <dbReference type="ARBA" id="ARBA00004286"/>
    </source>
</evidence>
<dbReference type="GO" id="GO:0042054">
    <property type="term" value="F:histone methyltransferase activity"/>
    <property type="evidence" value="ECO:0007669"/>
    <property type="project" value="InterPro"/>
</dbReference>
<dbReference type="InterPro" id="IPR051357">
    <property type="entry name" value="H3K9_HMTase_SUVAR3-9"/>
</dbReference>
<proteinExistence type="predicted"/>
<dbReference type="SMART" id="SM00468">
    <property type="entry name" value="PreSET"/>
    <property type="match status" value="1"/>
</dbReference>
<reference evidence="7 8" key="1">
    <citation type="journal article" date="2024" name="Nat. Commun.">
        <title>Phylogenomics reveals the evolutionary origins of lichenization in chlorophyte algae.</title>
        <authorList>
            <person name="Puginier C."/>
            <person name="Libourel C."/>
            <person name="Otte J."/>
            <person name="Skaloud P."/>
            <person name="Haon M."/>
            <person name="Grisel S."/>
            <person name="Petersen M."/>
            <person name="Berrin J.G."/>
            <person name="Delaux P.M."/>
            <person name="Dal Grande F."/>
            <person name="Keller J."/>
        </authorList>
    </citation>
    <scope>NUCLEOTIDE SEQUENCE [LARGE SCALE GENOMIC DNA]</scope>
    <source>
        <strain evidence="7 8">SAG 2523</strain>
    </source>
</reference>
<dbReference type="InterPro" id="IPR001214">
    <property type="entry name" value="SET_dom"/>
</dbReference>
<gene>
    <name evidence="7" type="ORF">WJX84_006804</name>
</gene>
<keyword evidence="8" id="KW-1185">Reference proteome</keyword>
<dbReference type="InterPro" id="IPR046341">
    <property type="entry name" value="SET_dom_sf"/>
</dbReference>
<dbReference type="GO" id="GO:0005634">
    <property type="term" value="C:nucleus"/>
    <property type="evidence" value="ECO:0007669"/>
    <property type="project" value="UniProtKB-SubCell"/>
</dbReference>
<feature type="domain" description="SET" evidence="5">
    <location>
        <begin position="355"/>
        <end position="499"/>
    </location>
</feature>
<name>A0AAW1T2H0_9CHLO</name>
<feature type="domain" description="YDG" evidence="6">
    <location>
        <begin position="53"/>
        <end position="192"/>
    </location>
</feature>
<keyword evidence="2" id="KW-0158">Chromosome</keyword>
<dbReference type="Pfam" id="PF00856">
    <property type="entry name" value="SET"/>
    <property type="match status" value="1"/>
</dbReference>
<accession>A0AAW1T2H0</accession>
<dbReference type="Proteomes" id="UP001485043">
    <property type="component" value="Unassembled WGS sequence"/>
</dbReference>
<dbReference type="GO" id="GO:0003690">
    <property type="term" value="F:double-stranded DNA binding"/>
    <property type="evidence" value="ECO:0007669"/>
    <property type="project" value="TreeGrafter"/>
</dbReference>
<dbReference type="SUPFAM" id="SSF88697">
    <property type="entry name" value="PUA domain-like"/>
    <property type="match status" value="1"/>
</dbReference>
<evidence type="ECO:0000256" key="3">
    <source>
        <dbReference type="ARBA" id="ARBA00023242"/>
    </source>
</evidence>
<dbReference type="GO" id="GO:0005694">
    <property type="term" value="C:chromosome"/>
    <property type="evidence" value="ECO:0007669"/>
    <property type="project" value="UniProtKB-SubCell"/>
</dbReference>
<evidence type="ECO:0000313" key="7">
    <source>
        <dbReference type="EMBL" id="KAK9862929.1"/>
    </source>
</evidence>
<dbReference type="Gene3D" id="2.170.270.10">
    <property type="entry name" value="SET domain"/>
    <property type="match status" value="1"/>
</dbReference>
<evidence type="ECO:0000313" key="8">
    <source>
        <dbReference type="Proteomes" id="UP001485043"/>
    </source>
</evidence>
<dbReference type="Pfam" id="PF05033">
    <property type="entry name" value="Pre-SET"/>
    <property type="match status" value="1"/>
</dbReference>
<dbReference type="GO" id="GO:0008270">
    <property type="term" value="F:zinc ion binding"/>
    <property type="evidence" value="ECO:0007669"/>
    <property type="project" value="InterPro"/>
</dbReference>
<dbReference type="PANTHER" id="PTHR45660">
    <property type="entry name" value="HISTONE-LYSINE N-METHYLTRANSFERASE SETMAR"/>
    <property type="match status" value="1"/>
</dbReference>
<dbReference type="PROSITE" id="PS50280">
    <property type="entry name" value="SET"/>
    <property type="match status" value="1"/>
</dbReference>
<dbReference type="PROSITE" id="PS51015">
    <property type="entry name" value="YDG"/>
    <property type="match status" value="1"/>
</dbReference>
<dbReference type="InterPro" id="IPR007728">
    <property type="entry name" value="Pre-SET_dom"/>
</dbReference>
<keyword evidence="3 4" id="KW-0539">Nucleus</keyword>
<dbReference type="EMBL" id="JALJOV010000538">
    <property type="protein sequence ID" value="KAK9862929.1"/>
    <property type="molecule type" value="Genomic_DNA"/>
</dbReference>
<comment type="caution">
    <text evidence="7">The sequence shown here is derived from an EMBL/GenBank/DDBJ whole genome shotgun (WGS) entry which is preliminary data.</text>
</comment>
<organism evidence="7 8">
    <name type="scientific">Apatococcus fuscideae</name>
    <dbReference type="NCBI Taxonomy" id="2026836"/>
    <lineage>
        <taxon>Eukaryota</taxon>
        <taxon>Viridiplantae</taxon>
        <taxon>Chlorophyta</taxon>
        <taxon>core chlorophytes</taxon>
        <taxon>Trebouxiophyceae</taxon>
        <taxon>Chlorellales</taxon>
        <taxon>Chlorellaceae</taxon>
        <taxon>Apatococcus</taxon>
    </lineage>
</organism>
<evidence type="ECO:0000259" key="6">
    <source>
        <dbReference type="PROSITE" id="PS51015"/>
    </source>
</evidence>
<dbReference type="Gene3D" id="2.30.280.10">
    <property type="entry name" value="SRA-YDG"/>
    <property type="match status" value="1"/>
</dbReference>
<evidence type="ECO:0000259" key="5">
    <source>
        <dbReference type="PROSITE" id="PS50280"/>
    </source>
</evidence>
<sequence length="499" mass="55261">MQVRVSALGELSAGFSNSQHGSSKYACLPQKEDMVVNKQMKAEKGVHVLDMHGHIPGIVPGDTFRGKGELAVLGIHRSIPEGIHWKKGKPAFAICLSGRYIDDRDQGRKFDYTGSGGQDKKGRQIKDQKWERGNICLRTCVERRMPVRVIRGKRDRISNELTYTYDGMYMVNKACIVVGADNFKVCSFEMEAIEAHATVSPPVAFRSLGGGVLSRRTLRDSAAGALAVAPANPQATRRLKKRRGLLIKDLAVGQEHVPIPVFNEIDDTQLPPLQYIRQNTWATREAEAVHQSARAVLRTCGRCGVAACHALGMTEFYTEQGELQTTVPEGVYECPPNCMQPACQHNRVVTRGLTLPLEVFYTGPERGWGVRCQTAIPTGTFICEYVGEVMTDSQAEELRHTPGHDAYLFNLDHFLIMHQELESKGAGAERTTLPTLPYDAALPKNWDKHPQRLAHKEANEGQELPGLEDNDPYLVIDARVTGGCPAAQPFHLFIPSLEN</sequence>
<dbReference type="AlphaFoldDB" id="A0AAW1T2H0"/>
<dbReference type="InterPro" id="IPR036987">
    <property type="entry name" value="SRA-YDG_sf"/>
</dbReference>
<evidence type="ECO:0000256" key="2">
    <source>
        <dbReference type="ARBA" id="ARBA00022454"/>
    </source>
</evidence>
<evidence type="ECO:0000256" key="4">
    <source>
        <dbReference type="PROSITE-ProRule" id="PRU00358"/>
    </source>
</evidence>